<feature type="compositionally biased region" description="Low complexity" evidence="1">
    <location>
        <begin position="107"/>
        <end position="126"/>
    </location>
</feature>
<organism evidence="2 3">
    <name type="scientific">Pleurodeles waltl</name>
    <name type="common">Iberian ribbed newt</name>
    <dbReference type="NCBI Taxonomy" id="8319"/>
    <lineage>
        <taxon>Eukaryota</taxon>
        <taxon>Metazoa</taxon>
        <taxon>Chordata</taxon>
        <taxon>Craniata</taxon>
        <taxon>Vertebrata</taxon>
        <taxon>Euteleostomi</taxon>
        <taxon>Amphibia</taxon>
        <taxon>Batrachia</taxon>
        <taxon>Caudata</taxon>
        <taxon>Salamandroidea</taxon>
        <taxon>Salamandridae</taxon>
        <taxon>Pleurodelinae</taxon>
        <taxon>Pleurodeles</taxon>
    </lineage>
</organism>
<comment type="caution">
    <text evidence="2">The sequence shown here is derived from an EMBL/GenBank/DDBJ whole genome shotgun (WGS) entry which is preliminary data.</text>
</comment>
<evidence type="ECO:0000313" key="3">
    <source>
        <dbReference type="Proteomes" id="UP001066276"/>
    </source>
</evidence>
<protein>
    <submittedName>
        <fullName evidence="2">Uncharacterized protein</fullName>
    </submittedName>
</protein>
<sequence length="133" mass="13218">MRVARWALGPVLSPPRGGAVRTRQAPTTGEREPPGDPHPVGQVGAGLGKKRTSPVGIPSLGLRHPTGLGTEDWLAGATAADGAATCGSVEAGAGTETPTRRSSADETSTMNPSPPGSTTTPPVSGSLPAPRAP</sequence>
<feature type="region of interest" description="Disordered" evidence="1">
    <location>
        <begin position="1"/>
        <end position="70"/>
    </location>
</feature>
<name>A0AAV7V8E7_PLEWA</name>
<keyword evidence="3" id="KW-1185">Reference proteome</keyword>
<feature type="region of interest" description="Disordered" evidence="1">
    <location>
        <begin position="86"/>
        <end position="133"/>
    </location>
</feature>
<evidence type="ECO:0000313" key="2">
    <source>
        <dbReference type="EMBL" id="KAJ1197578.1"/>
    </source>
</evidence>
<accession>A0AAV7V8E7</accession>
<gene>
    <name evidence="2" type="ORF">NDU88_001435</name>
</gene>
<reference evidence="2" key="1">
    <citation type="journal article" date="2022" name="bioRxiv">
        <title>Sequencing and chromosome-scale assembly of the giantPleurodeles waltlgenome.</title>
        <authorList>
            <person name="Brown T."/>
            <person name="Elewa A."/>
            <person name="Iarovenko S."/>
            <person name="Subramanian E."/>
            <person name="Araus A.J."/>
            <person name="Petzold A."/>
            <person name="Susuki M."/>
            <person name="Suzuki K.-i.T."/>
            <person name="Hayashi T."/>
            <person name="Toyoda A."/>
            <person name="Oliveira C."/>
            <person name="Osipova E."/>
            <person name="Leigh N.D."/>
            <person name="Simon A."/>
            <person name="Yun M.H."/>
        </authorList>
    </citation>
    <scope>NUCLEOTIDE SEQUENCE</scope>
    <source>
        <strain evidence="2">20211129_DDA</strain>
        <tissue evidence="2">Liver</tissue>
    </source>
</reference>
<dbReference type="Proteomes" id="UP001066276">
    <property type="component" value="Chromosome 2_1"/>
</dbReference>
<dbReference type="AlphaFoldDB" id="A0AAV7V8E7"/>
<dbReference type="EMBL" id="JANPWB010000003">
    <property type="protein sequence ID" value="KAJ1197578.1"/>
    <property type="molecule type" value="Genomic_DNA"/>
</dbReference>
<proteinExistence type="predicted"/>
<evidence type="ECO:0000256" key="1">
    <source>
        <dbReference type="SAM" id="MobiDB-lite"/>
    </source>
</evidence>